<reference evidence="2" key="1">
    <citation type="submission" date="2015-06" db="UniProtKB">
        <authorList>
            <consortium name="EnsemblPlants"/>
        </authorList>
    </citation>
    <scope>IDENTIFICATION</scope>
</reference>
<sequence length="218" mass="22925">MPSSPSSATSTFFSSESRTNRRCESSSTPCPPLVAQPASPVADEDPQVAVCPCSSFAFPLFLPDPFLAPVSCRSASQPPPGSTASCRPSPPAVARIQRPFASPSPAPSSASSCSAVAYVVNEQRTSARYRPRVDPSPSPASRLASSRATTHSWPSSLATACLASSSLVGPWPRLALEALLLEGLFGYDEVFVAEAYLIFGHPSSSRLHHWMCHSASSS</sequence>
<dbReference type="EnsemblPlants" id="EMT15836">
    <property type="protein sequence ID" value="EMT15836"/>
    <property type="gene ID" value="F775_42622"/>
</dbReference>
<evidence type="ECO:0000313" key="2">
    <source>
        <dbReference type="EnsemblPlants" id="EMT15836"/>
    </source>
</evidence>
<accession>R7W5B0</accession>
<protein>
    <submittedName>
        <fullName evidence="2">Uncharacterized protein</fullName>
    </submittedName>
</protein>
<proteinExistence type="predicted"/>
<organism evidence="2">
    <name type="scientific">Aegilops tauschii</name>
    <name type="common">Tausch's goatgrass</name>
    <name type="synonym">Aegilops squarrosa</name>
    <dbReference type="NCBI Taxonomy" id="37682"/>
    <lineage>
        <taxon>Eukaryota</taxon>
        <taxon>Viridiplantae</taxon>
        <taxon>Streptophyta</taxon>
        <taxon>Embryophyta</taxon>
        <taxon>Tracheophyta</taxon>
        <taxon>Spermatophyta</taxon>
        <taxon>Magnoliopsida</taxon>
        <taxon>Liliopsida</taxon>
        <taxon>Poales</taxon>
        <taxon>Poaceae</taxon>
        <taxon>BOP clade</taxon>
        <taxon>Pooideae</taxon>
        <taxon>Triticodae</taxon>
        <taxon>Triticeae</taxon>
        <taxon>Triticinae</taxon>
        <taxon>Aegilops</taxon>
    </lineage>
</organism>
<evidence type="ECO:0000256" key="1">
    <source>
        <dbReference type="SAM" id="MobiDB-lite"/>
    </source>
</evidence>
<dbReference type="AlphaFoldDB" id="R7W5B0"/>
<name>R7W5B0_AEGTA</name>
<feature type="region of interest" description="Disordered" evidence="1">
    <location>
        <begin position="127"/>
        <end position="147"/>
    </location>
</feature>
<feature type="region of interest" description="Disordered" evidence="1">
    <location>
        <begin position="1"/>
        <end position="46"/>
    </location>
</feature>
<feature type="compositionally biased region" description="Low complexity" evidence="1">
    <location>
        <begin position="1"/>
        <end position="17"/>
    </location>
</feature>